<evidence type="ECO:0000313" key="4">
    <source>
        <dbReference type="Ensembl" id="ENSCMUP00000012518.2"/>
    </source>
</evidence>
<proteinExistence type="inferred from homology"/>
<keyword evidence="5" id="KW-1185">Reference proteome</keyword>
<protein>
    <submittedName>
        <fullName evidence="4">Uncharacterized protein</fullName>
    </submittedName>
</protein>
<dbReference type="InterPro" id="IPR043129">
    <property type="entry name" value="ATPase_NBD"/>
</dbReference>
<organism evidence="4 5">
    <name type="scientific">Corvus moneduloides</name>
    <name type="common">New Caledonian crow</name>
    <dbReference type="NCBI Taxonomy" id="1196302"/>
    <lineage>
        <taxon>Eukaryota</taxon>
        <taxon>Metazoa</taxon>
        <taxon>Chordata</taxon>
        <taxon>Craniata</taxon>
        <taxon>Vertebrata</taxon>
        <taxon>Euteleostomi</taxon>
        <taxon>Archelosauria</taxon>
        <taxon>Archosauria</taxon>
        <taxon>Dinosauria</taxon>
        <taxon>Saurischia</taxon>
        <taxon>Theropoda</taxon>
        <taxon>Coelurosauria</taxon>
        <taxon>Aves</taxon>
        <taxon>Neognathae</taxon>
        <taxon>Neoaves</taxon>
        <taxon>Telluraves</taxon>
        <taxon>Australaves</taxon>
        <taxon>Passeriformes</taxon>
        <taxon>Corvoidea</taxon>
        <taxon>Corvidae</taxon>
        <taxon>Corvus</taxon>
    </lineage>
</organism>
<dbReference type="SUPFAM" id="SSF53067">
    <property type="entry name" value="Actin-like ATPase domain"/>
    <property type="match status" value="2"/>
</dbReference>
<dbReference type="CDD" id="cd10229">
    <property type="entry name" value="ASKHA_NBD_HSP70_HSPA12"/>
    <property type="match status" value="1"/>
</dbReference>
<evidence type="ECO:0000256" key="2">
    <source>
        <dbReference type="ARBA" id="ARBA00022741"/>
    </source>
</evidence>
<dbReference type="Ensembl" id="ENSCMUT00000013456.2">
    <property type="protein sequence ID" value="ENSCMUP00000012518.2"/>
    <property type="gene ID" value="ENSCMUG00000007886.2"/>
</dbReference>
<dbReference type="InterPro" id="IPR013126">
    <property type="entry name" value="Hsp_70_fam"/>
</dbReference>
<dbReference type="Proteomes" id="UP000694553">
    <property type="component" value="Unassembled WGS sequence"/>
</dbReference>
<dbReference type="PANTHER" id="PTHR14187">
    <property type="entry name" value="ALPHA KINASE/ELONGATION FACTOR 2 KINASE"/>
    <property type="match status" value="1"/>
</dbReference>
<evidence type="ECO:0000256" key="3">
    <source>
        <dbReference type="ARBA" id="ARBA00022840"/>
    </source>
</evidence>
<reference evidence="4" key="2">
    <citation type="submission" date="2025-08" db="UniProtKB">
        <authorList>
            <consortium name="Ensembl"/>
        </authorList>
    </citation>
    <scope>IDENTIFICATION</scope>
</reference>
<dbReference type="Gene3D" id="3.30.420.40">
    <property type="match status" value="1"/>
</dbReference>
<evidence type="ECO:0000256" key="1">
    <source>
        <dbReference type="ARBA" id="ARBA00007381"/>
    </source>
</evidence>
<reference evidence="4" key="3">
    <citation type="submission" date="2025-09" db="UniProtKB">
        <authorList>
            <consortium name="Ensembl"/>
        </authorList>
    </citation>
    <scope>IDENTIFICATION</scope>
</reference>
<reference evidence="5" key="1">
    <citation type="submission" date="2019-10" db="EMBL/GenBank/DDBJ databases">
        <title>Corvus moneduloides (New Caledonian crow) genome, bCorMon1, primary haplotype.</title>
        <authorList>
            <person name="Rutz C."/>
            <person name="Fungtammasan C."/>
            <person name="Mountcastle J."/>
            <person name="Formenti G."/>
            <person name="Chow W."/>
            <person name="Howe K."/>
            <person name="Steele M.P."/>
            <person name="Fernandes J."/>
            <person name="Gilbert M.T.P."/>
            <person name="Fedrigo O."/>
            <person name="Jarvis E.D."/>
            <person name="Gemmell N."/>
        </authorList>
    </citation>
    <scope>NUCLEOTIDE SEQUENCE [LARGE SCALE GENOMIC DNA]</scope>
</reference>
<comment type="similarity">
    <text evidence="1">Belongs to the heat shock protein 70 family.</text>
</comment>
<dbReference type="GO" id="GO:0140662">
    <property type="term" value="F:ATP-dependent protein folding chaperone"/>
    <property type="evidence" value="ECO:0007669"/>
    <property type="project" value="InterPro"/>
</dbReference>
<accession>A0A8U7N3S1</accession>
<keyword evidence="3" id="KW-0067">ATP-binding</keyword>
<accession>A0A8C3E3I4</accession>
<dbReference type="OMA" id="TELQHMM"/>
<dbReference type="Pfam" id="PF00012">
    <property type="entry name" value="HSP70"/>
    <property type="match status" value="1"/>
</dbReference>
<dbReference type="GO" id="GO:0005524">
    <property type="term" value="F:ATP binding"/>
    <property type="evidence" value="ECO:0007669"/>
    <property type="project" value="UniProtKB-KW"/>
</dbReference>
<dbReference type="PANTHER" id="PTHR14187:SF5">
    <property type="entry name" value="HEAT SHOCK 70 KDA PROTEIN 12A"/>
    <property type="match status" value="1"/>
</dbReference>
<dbReference type="AlphaFoldDB" id="A0A8C3E3I4"/>
<gene>
    <name evidence="4" type="primary">LOC116443468</name>
</gene>
<evidence type="ECO:0000313" key="5">
    <source>
        <dbReference type="Proteomes" id="UP000694553"/>
    </source>
</evidence>
<keyword evidence="2" id="KW-0547">Nucleotide-binding</keyword>
<name>A0A8C3E3I4_CORMO</name>
<sequence length="516" mass="58300">MASQSVFVVAIDFGTSYSGYCYSLASGTDQIRQVYWGTEHGLRTPKTPTCILFNQKQEFKYFGYDAVMKYKNLPSSQADSWYFFQNFKMQLYNTNVTAGMELKASNGKVLPALTVFSKSLRYLKEHALNTIQEASFQTVYDQEEITWVLTVPAIWSAAAKQFMRLAAKEAGIISGMLSEKLIIALEPEAASLWCKQLPQEGFMADSSDKKKFEDSPGIQYIVVDCGGGTVDITVHEIQENHYLKELHKATGGGWGGNRVDENFTSFLKEIFSDGVWDEYVKKHPSELQNMMYNFGLQKCSANREAVYIRCYCNLVRVAESKKDISQFFEKAVGAVWCDGTIMITYEKMKRLFDYCTNNIICALREILCKPEMDKVQYILLVGGFASSIILRDAVSQAFSSKYHILCPTEAQLAIAKGAVLFGVNPHIVTSRISRRTYGVKVSEKFDDAIHDIRKRKVSEIDGYTYCTDLFKKLVGVGQPLNINEVAYHNFYPTEPDQTSVVFAFYCTKKPGCSVCR</sequence>